<name>A0ABT8BYC2_9VIBR</name>
<protein>
    <submittedName>
        <fullName evidence="1">Uncharacterized protein</fullName>
    </submittedName>
</protein>
<gene>
    <name evidence="1" type="ORF">QWZ16_17455</name>
</gene>
<dbReference type="RefSeq" id="WP_290312903.1">
    <property type="nucleotide sequence ID" value="NZ_JAUFQC010000027.1"/>
</dbReference>
<proteinExistence type="predicted"/>
<comment type="caution">
    <text evidence="1">The sequence shown here is derived from an EMBL/GenBank/DDBJ whole genome shotgun (WGS) entry which is preliminary data.</text>
</comment>
<dbReference type="EMBL" id="JAUFQC010000027">
    <property type="protein sequence ID" value="MDN3611391.1"/>
    <property type="molecule type" value="Genomic_DNA"/>
</dbReference>
<sequence length="68" mass="7701">MRRTGLETARVSILPSGIRVSNFNRPETFQGTDMMISGEVFTFLLDIDDKDNAFLSCNAHKETSFSRK</sequence>
<keyword evidence="2" id="KW-1185">Reference proteome</keyword>
<dbReference type="Proteomes" id="UP001238540">
    <property type="component" value="Unassembled WGS sequence"/>
</dbReference>
<organism evidence="1 2">
    <name type="scientific">Vibrio ostreicida</name>
    <dbReference type="NCBI Taxonomy" id="526588"/>
    <lineage>
        <taxon>Bacteria</taxon>
        <taxon>Pseudomonadati</taxon>
        <taxon>Pseudomonadota</taxon>
        <taxon>Gammaproteobacteria</taxon>
        <taxon>Vibrionales</taxon>
        <taxon>Vibrionaceae</taxon>
        <taxon>Vibrio</taxon>
    </lineage>
</organism>
<accession>A0ABT8BYC2</accession>
<evidence type="ECO:0000313" key="2">
    <source>
        <dbReference type="Proteomes" id="UP001238540"/>
    </source>
</evidence>
<evidence type="ECO:0000313" key="1">
    <source>
        <dbReference type="EMBL" id="MDN3611391.1"/>
    </source>
</evidence>
<reference evidence="2" key="1">
    <citation type="journal article" date="2019" name="Int. J. Syst. Evol. Microbiol.">
        <title>The Global Catalogue of Microorganisms (GCM) 10K type strain sequencing project: providing services to taxonomists for standard genome sequencing and annotation.</title>
        <authorList>
            <consortium name="The Broad Institute Genomics Platform"/>
            <consortium name="The Broad Institute Genome Sequencing Center for Infectious Disease"/>
            <person name="Wu L."/>
            <person name="Ma J."/>
        </authorList>
    </citation>
    <scope>NUCLEOTIDE SEQUENCE [LARGE SCALE GENOMIC DNA]</scope>
    <source>
        <strain evidence="2">CECT 7398</strain>
    </source>
</reference>